<protein>
    <submittedName>
        <fullName evidence="1">CACTA en-spm transposon protein</fullName>
    </submittedName>
</protein>
<dbReference type="OrthoDB" id="1878503at2759"/>
<reference evidence="3 4" key="1">
    <citation type="submission" date="2019-08" db="EMBL/GenBank/DDBJ databases">
        <title>Draft genome sequences of two oriental melons (Cucumis melo L. var makuwa).</title>
        <authorList>
            <person name="Kwon S.-Y."/>
        </authorList>
    </citation>
    <scope>NUCLEOTIDE SEQUENCE [LARGE SCALE GENOMIC DNA]</scope>
    <source>
        <strain evidence="4">cv. Chang Bougi</strain>
        <strain evidence="3">cv. SW 3</strain>
        <tissue evidence="1">Leaf</tissue>
    </source>
</reference>
<evidence type="ECO:0000313" key="4">
    <source>
        <dbReference type="Proteomes" id="UP000321947"/>
    </source>
</evidence>
<dbReference type="EMBL" id="SSTE01009997">
    <property type="protein sequence ID" value="KAA0052890.1"/>
    <property type="molecule type" value="Genomic_DNA"/>
</dbReference>
<dbReference type="PANTHER" id="PTHR48258:SF6">
    <property type="entry name" value="LEUCINE-RICH REPEAT DOMAIN, L DOMAIN-CONTAINING PROTEIN"/>
    <property type="match status" value="1"/>
</dbReference>
<comment type="caution">
    <text evidence="1">The sequence shown here is derived from an EMBL/GenBank/DDBJ whole genome shotgun (WGS) entry which is preliminary data.</text>
</comment>
<proteinExistence type="predicted"/>
<evidence type="ECO:0000313" key="2">
    <source>
        <dbReference type="EMBL" id="TYK14470.1"/>
    </source>
</evidence>
<evidence type="ECO:0000313" key="3">
    <source>
        <dbReference type="Proteomes" id="UP000321393"/>
    </source>
</evidence>
<evidence type="ECO:0000313" key="1">
    <source>
        <dbReference type="EMBL" id="KAA0052890.1"/>
    </source>
</evidence>
<dbReference type="AlphaFoldDB" id="A0A5A7UCI2"/>
<dbReference type="Proteomes" id="UP000321393">
    <property type="component" value="Unassembled WGS sequence"/>
</dbReference>
<dbReference type="Proteomes" id="UP000321947">
    <property type="component" value="Unassembled WGS sequence"/>
</dbReference>
<name>A0A5A7UCI2_CUCMM</name>
<dbReference type="PANTHER" id="PTHR48258">
    <property type="entry name" value="DUF4218 DOMAIN-CONTAINING PROTEIN-RELATED"/>
    <property type="match status" value="1"/>
</dbReference>
<accession>A0A5A7UCI2</accession>
<gene>
    <name evidence="2" type="ORF">E5676_scaffold186G001350</name>
    <name evidence="1" type="ORF">E6C27_scaffold1184G00280</name>
</gene>
<organism evidence="1 3">
    <name type="scientific">Cucumis melo var. makuwa</name>
    <name type="common">Oriental melon</name>
    <dbReference type="NCBI Taxonomy" id="1194695"/>
    <lineage>
        <taxon>Eukaryota</taxon>
        <taxon>Viridiplantae</taxon>
        <taxon>Streptophyta</taxon>
        <taxon>Embryophyta</taxon>
        <taxon>Tracheophyta</taxon>
        <taxon>Spermatophyta</taxon>
        <taxon>Magnoliopsida</taxon>
        <taxon>eudicotyledons</taxon>
        <taxon>Gunneridae</taxon>
        <taxon>Pentapetalae</taxon>
        <taxon>rosids</taxon>
        <taxon>fabids</taxon>
        <taxon>Cucurbitales</taxon>
        <taxon>Cucurbitaceae</taxon>
        <taxon>Benincaseae</taxon>
        <taxon>Cucumis</taxon>
    </lineage>
</organism>
<dbReference type="EMBL" id="SSTD01009294">
    <property type="protein sequence ID" value="TYK14470.1"/>
    <property type="molecule type" value="Genomic_DNA"/>
</dbReference>
<sequence>MGPSLDVRCYNGCIVEGVRFHTREHDFQCTTQNNGIMVIDESSVSGNGEKHFYGVLNEVLHVQYSMGRRVWLFKYRWYDTDNNKSQRTHVELEYKAINTSHFWFDVHPTVVERPVVCHAANDFIDNGTMSSFLSGFKRTDVMFFEFDNELNTAGGSSSVDDNSETSVVSTLEVGECAALIRWADVWREYIEVIKGGLHHHFVFDCNSQATNGFIGHQMLTSFKEFGDDYHRNFKKYSDHEHESCISESNVGTLVLAYFRGFLVILWGEICEVVLGRRSGYSKGLGWGPKLKFRKTSARSSSTIILQAREYELQQAMIEQQ</sequence>